<name>A0A6A4PJ32_LUPAL</name>
<evidence type="ECO:0000313" key="2">
    <source>
        <dbReference type="Proteomes" id="UP000447434"/>
    </source>
</evidence>
<keyword evidence="2" id="KW-1185">Reference proteome</keyword>
<dbReference type="InterPro" id="IPR045021">
    <property type="entry name" value="PSI1/2/3"/>
</dbReference>
<dbReference type="GO" id="GO:0045927">
    <property type="term" value="P:positive regulation of growth"/>
    <property type="evidence" value="ECO:0007669"/>
    <property type="project" value="InterPro"/>
</dbReference>
<protein>
    <submittedName>
        <fullName evidence="1">Uncharacterized protein</fullName>
    </submittedName>
</protein>
<dbReference type="AlphaFoldDB" id="A0A6A4PJ32"/>
<evidence type="ECO:0000313" key="1">
    <source>
        <dbReference type="EMBL" id="KAE9601344.1"/>
    </source>
</evidence>
<proteinExistence type="predicted"/>
<gene>
    <name evidence="1" type="ORF">Lalb_Chr13g0296811</name>
</gene>
<comment type="caution">
    <text evidence="1">The sequence shown here is derived from an EMBL/GenBank/DDBJ whole genome shotgun (WGS) entry which is preliminary data.</text>
</comment>
<accession>A0A6A4PJ32</accession>
<dbReference type="PANTHER" id="PTHR31730:SF2">
    <property type="entry name" value="PROTEIN PSK SIMULATOR 3"/>
    <property type="match status" value="1"/>
</dbReference>
<reference evidence="2" key="1">
    <citation type="journal article" date="2020" name="Nat. Commun.">
        <title>Genome sequence of the cluster root forming white lupin.</title>
        <authorList>
            <person name="Hufnagel B."/>
            <person name="Marques A."/>
            <person name="Soriano A."/>
            <person name="Marques L."/>
            <person name="Divol F."/>
            <person name="Doumas P."/>
            <person name="Sallet E."/>
            <person name="Mancinotti D."/>
            <person name="Carrere S."/>
            <person name="Marande W."/>
            <person name="Arribat S."/>
            <person name="Keller J."/>
            <person name="Huneau C."/>
            <person name="Blein T."/>
            <person name="Aime D."/>
            <person name="Laguerre M."/>
            <person name="Taylor J."/>
            <person name="Schubert V."/>
            <person name="Nelson M."/>
            <person name="Geu-Flores F."/>
            <person name="Crespi M."/>
            <person name="Gallardo-Guerrero K."/>
            <person name="Delaux P.-M."/>
            <person name="Salse J."/>
            <person name="Berges H."/>
            <person name="Guyot R."/>
            <person name="Gouzy J."/>
            <person name="Peret B."/>
        </authorList>
    </citation>
    <scope>NUCLEOTIDE SEQUENCE [LARGE SCALE GENOMIC DNA]</scope>
    <source>
        <strain evidence="2">cv. Amiga</strain>
    </source>
</reference>
<dbReference type="OrthoDB" id="2020544at2759"/>
<dbReference type="PANTHER" id="PTHR31730">
    <property type="entry name" value="OS01G0873900 PROTEIN"/>
    <property type="match status" value="1"/>
</dbReference>
<organism evidence="1 2">
    <name type="scientific">Lupinus albus</name>
    <name type="common">White lupine</name>
    <name type="synonym">Lupinus termis</name>
    <dbReference type="NCBI Taxonomy" id="3870"/>
    <lineage>
        <taxon>Eukaryota</taxon>
        <taxon>Viridiplantae</taxon>
        <taxon>Streptophyta</taxon>
        <taxon>Embryophyta</taxon>
        <taxon>Tracheophyta</taxon>
        <taxon>Spermatophyta</taxon>
        <taxon>Magnoliopsida</taxon>
        <taxon>eudicotyledons</taxon>
        <taxon>Gunneridae</taxon>
        <taxon>Pentapetalae</taxon>
        <taxon>rosids</taxon>
        <taxon>fabids</taxon>
        <taxon>Fabales</taxon>
        <taxon>Fabaceae</taxon>
        <taxon>Papilionoideae</taxon>
        <taxon>50 kb inversion clade</taxon>
        <taxon>genistoids sensu lato</taxon>
        <taxon>core genistoids</taxon>
        <taxon>Genisteae</taxon>
        <taxon>Lupinus</taxon>
    </lineage>
</organism>
<sequence>MRIETLHHADKDKVETYILELLLWLHRLAIKNKAGSDAAEMRPNIKPHIDTT</sequence>
<dbReference type="Proteomes" id="UP000447434">
    <property type="component" value="Chromosome 13"/>
</dbReference>
<dbReference type="EMBL" id="WOCE01000013">
    <property type="protein sequence ID" value="KAE9601344.1"/>
    <property type="molecule type" value="Genomic_DNA"/>
</dbReference>